<dbReference type="SMART" id="SM00703">
    <property type="entry name" value="NRF"/>
    <property type="match status" value="1"/>
</dbReference>
<keyword evidence="1" id="KW-0812">Transmembrane</keyword>
<name>A0A4W3HKU0_CALMI</name>
<dbReference type="GO" id="GO:0016747">
    <property type="term" value="F:acyltransferase activity, transferring groups other than amino-acyl groups"/>
    <property type="evidence" value="ECO:0007669"/>
    <property type="project" value="InterPro"/>
</dbReference>
<evidence type="ECO:0000313" key="4">
    <source>
        <dbReference type="Proteomes" id="UP000314986"/>
    </source>
</evidence>
<keyword evidence="1" id="KW-0472">Membrane</keyword>
<dbReference type="PANTHER" id="PTHR11161:SF0">
    <property type="entry name" value="O-ACYLTRANSFERASE LIKE PROTEIN"/>
    <property type="match status" value="1"/>
</dbReference>
<proteinExistence type="predicted"/>
<reference evidence="4" key="1">
    <citation type="journal article" date="2006" name="Science">
        <title>Ancient noncoding elements conserved in the human genome.</title>
        <authorList>
            <person name="Venkatesh B."/>
            <person name="Kirkness E.F."/>
            <person name="Loh Y.H."/>
            <person name="Halpern A.L."/>
            <person name="Lee A.P."/>
            <person name="Johnson J."/>
            <person name="Dandona N."/>
            <person name="Viswanathan L.D."/>
            <person name="Tay A."/>
            <person name="Venter J.C."/>
            <person name="Strausberg R.L."/>
            <person name="Brenner S."/>
        </authorList>
    </citation>
    <scope>NUCLEOTIDE SEQUENCE [LARGE SCALE GENOMIC DNA]</scope>
</reference>
<feature type="transmembrane region" description="Helical" evidence="1">
    <location>
        <begin position="208"/>
        <end position="226"/>
    </location>
</feature>
<reference evidence="4" key="2">
    <citation type="journal article" date="2007" name="PLoS Biol.">
        <title>Survey sequencing and comparative analysis of the elephant shark (Callorhinchus milii) genome.</title>
        <authorList>
            <person name="Venkatesh B."/>
            <person name="Kirkness E.F."/>
            <person name="Loh Y.H."/>
            <person name="Halpern A.L."/>
            <person name="Lee A.P."/>
            <person name="Johnson J."/>
            <person name="Dandona N."/>
            <person name="Viswanathan L.D."/>
            <person name="Tay A."/>
            <person name="Venter J.C."/>
            <person name="Strausberg R.L."/>
            <person name="Brenner S."/>
        </authorList>
    </citation>
    <scope>NUCLEOTIDE SEQUENCE [LARGE SCALE GENOMIC DNA]</scope>
</reference>
<accession>A0A4W3HKU0</accession>
<feature type="transmembrane region" description="Helical" evidence="1">
    <location>
        <begin position="570"/>
        <end position="593"/>
    </location>
</feature>
<dbReference type="Pfam" id="PF20146">
    <property type="entry name" value="NRF"/>
    <property type="match status" value="1"/>
</dbReference>
<reference evidence="3" key="4">
    <citation type="submission" date="2025-08" db="UniProtKB">
        <authorList>
            <consortium name="Ensembl"/>
        </authorList>
    </citation>
    <scope>IDENTIFICATION</scope>
</reference>
<gene>
    <name evidence="3" type="primary">oacyl</name>
</gene>
<evidence type="ECO:0000313" key="3">
    <source>
        <dbReference type="Ensembl" id="ENSCMIP00000015930.1"/>
    </source>
</evidence>
<dbReference type="PANTHER" id="PTHR11161">
    <property type="entry name" value="O-ACYLTRANSFERASE"/>
    <property type="match status" value="1"/>
</dbReference>
<dbReference type="InParanoid" id="A0A4W3HKU0"/>
<evidence type="ECO:0000259" key="2">
    <source>
        <dbReference type="SMART" id="SM00703"/>
    </source>
</evidence>
<dbReference type="InterPro" id="IPR052728">
    <property type="entry name" value="O2_lipid_transport_reg"/>
</dbReference>
<feature type="transmembrane region" description="Helical" evidence="1">
    <location>
        <begin position="503"/>
        <end position="520"/>
    </location>
</feature>
<feature type="transmembrane region" description="Helical" evidence="1">
    <location>
        <begin position="460"/>
        <end position="483"/>
    </location>
</feature>
<feature type="domain" description="Nose resistant-to-fluoxetine protein N-terminal" evidence="2">
    <location>
        <begin position="32"/>
        <end position="146"/>
    </location>
</feature>
<sequence>CVSGSLATNQTKVFKLIIPSQLISLSGGREQRELTCFTTLGKDLMYDSIGRQGSNILHGNIDQLGSYSECISARAPAGSFNGQYCKLKVQQGGIDFHVAICMPSSCKNEDVIKAEELGILKYKNRSFLSFSPMPLFRVTNATYGVKSVHCHSISPRIDMFVGVCMYVSPFSAAEVFDWMLTCFAIQKSVPSVLSTETSTGSYSVINGIRVLSLLWIISGHMCQFILFNNLDNPLEWLRTIPNNVFYIVSLGGPFYLAVDTFFLISGLLSARTLLNMSDRSREGLSFRILRDYVIKRLQRILPLYLYTMCLLIGLYSLIPWRSVGENSKSHLEKCKQSWWTNLLFLNNFISVDQHCMGWTWYLANDFQFYITTPVFIFLRRQLMVTLAGLVLLSCFMVTALISWFFKLPIGLHSDSRLISHRVYNVQYYLKPYCRYGPFLIGILLGILMHRRETPLLTTKAPVLVGWLCALLIMAVVIALGYTLDDSIASYSVVSVLYQALHRSVWAASVGWIILACEEGYGGFVRSLLSCRVWVPLANLSYACYLVHPAVIDIYNGLQETLLHYTDINMFYLFIGHTVLTHAAGFALCVLVEIPIQALRRHIRT</sequence>
<keyword evidence="4" id="KW-1185">Reference proteome</keyword>
<dbReference type="OMA" id="QGQYCKL"/>
<feature type="transmembrane region" description="Helical" evidence="1">
    <location>
        <begin position="382"/>
        <end position="405"/>
    </location>
</feature>
<feature type="transmembrane region" description="Helical" evidence="1">
    <location>
        <begin position="246"/>
        <end position="270"/>
    </location>
</feature>
<dbReference type="InterPro" id="IPR006621">
    <property type="entry name" value="Nose-resist-to-fluoxetine_N"/>
</dbReference>
<dbReference type="InterPro" id="IPR002656">
    <property type="entry name" value="Acyl_transf_3_dom"/>
</dbReference>
<dbReference type="Ensembl" id="ENSCMIT00000016254.1">
    <property type="protein sequence ID" value="ENSCMIP00000015930.1"/>
    <property type="gene ID" value="ENSCMIG00000007720.1"/>
</dbReference>
<feature type="transmembrane region" description="Helical" evidence="1">
    <location>
        <begin position="532"/>
        <end position="550"/>
    </location>
</feature>
<feature type="transmembrane region" description="Helical" evidence="1">
    <location>
        <begin position="300"/>
        <end position="318"/>
    </location>
</feature>
<dbReference type="AlphaFoldDB" id="A0A4W3HKU0"/>
<dbReference type="GeneTree" id="ENSGT00530000063340"/>
<organism evidence="3 4">
    <name type="scientific">Callorhinchus milii</name>
    <name type="common">Ghost shark</name>
    <dbReference type="NCBI Taxonomy" id="7868"/>
    <lineage>
        <taxon>Eukaryota</taxon>
        <taxon>Metazoa</taxon>
        <taxon>Chordata</taxon>
        <taxon>Craniata</taxon>
        <taxon>Vertebrata</taxon>
        <taxon>Chondrichthyes</taxon>
        <taxon>Holocephali</taxon>
        <taxon>Chimaeriformes</taxon>
        <taxon>Callorhinchidae</taxon>
        <taxon>Callorhinchus</taxon>
    </lineage>
</organism>
<protein>
    <submittedName>
        <fullName evidence="3">Nose resistant to fluoxetine protein 6-like</fullName>
    </submittedName>
</protein>
<dbReference type="Proteomes" id="UP000314986">
    <property type="component" value="Unassembled WGS sequence"/>
</dbReference>
<evidence type="ECO:0000256" key="1">
    <source>
        <dbReference type="SAM" id="Phobius"/>
    </source>
</evidence>
<reference evidence="3" key="5">
    <citation type="submission" date="2025-09" db="UniProtKB">
        <authorList>
            <consortium name="Ensembl"/>
        </authorList>
    </citation>
    <scope>IDENTIFICATION</scope>
</reference>
<reference evidence="4" key="3">
    <citation type="journal article" date="2014" name="Nature">
        <title>Elephant shark genome provides unique insights into gnathostome evolution.</title>
        <authorList>
            <consortium name="International Elephant Shark Genome Sequencing Consortium"/>
            <person name="Venkatesh B."/>
            <person name="Lee A.P."/>
            <person name="Ravi V."/>
            <person name="Maurya A.K."/>
            <person name="Lian M.M."/>
            <person name="Swann J.B."/>
            <person name="Ohta Y."/>
            <person name="Flajnik M.F."/>
            <person name="Sutoh Y."/>
            <person name="Kasahara M."/>
            <person name="Hoon S."/>
            <person name="Gangu V."/>
            <person name="Roy S.W."/>
            <person name="Irimia M."/>
            <person name="Korzh V."/>
            <person name="Kondrychyn I."/>
            <person name="Lim Z.W."/>
            <person name="Tay B.H."/>
            <person name="Tohari S."/>
            <person name="Kong K.W."/>
            <person name="Ho S."/>
            <person name="Lorente-Galdos B."/>
            <person name="Quilez J."/>
            <person name="Marques-Bonet T."/>
            <person name="Raney B.J."/>
            <person name="Ingham P.W."/>
            <person name="Tay A."/>
            <person name="Hillier L.W."/>
            <person name="Minx P."/>
            <person name="Boehm T."/>
            <person name="Wilson R.K."/>
            <person name="Brenner S."/>
            <person name="Warren W.C."/>
        </authorList>
    </citation>
    <scope>NUCLEOTIDE SEQUENCE [LARGE SCALE GENOMIC DNA]</scope>
</reference>
<keyword evidence="1" id="KW-1133">Transmembrane helix</keyword>
<dbReference type="Pfam" id="PF01757">
    <property type="entry name" value="Acyl_transf_3"/>
    <property type="match status" value="1"/>
</dbReference>
<feature type="transmembrane region" description="Helical" evidence="1">
    <location>
        <begin position="425"/>
        <end position="448"/>
    </location>
</feature>